<proteinExistence type="predicted"/>
<organism evidence="1 2">
    <name type="scientific">Sphingomonas gellani</name>
    <dbReference type="NCBI Taxonomy" id="1166340"/>
    <lineage>
        <taxon>Bacteria</taxon>
        <taxon>Pseudomonadati</taxon>
        <taxon>Pseudomonadota</taxon>
        <taxon>Alphaproteobacteria</taxon>
        <taxon>Sphingomonadales</taxon>
        <taxon>Sphingomonadaceae</taxon>
        <taxon>Sphingomonas</taxon>
    </lineage>
</organism>
<accession>A0A1H7ZBZ3</accession>
<evidence type="ECO:0000313" key="2">
    <source>
        <dbReference type="Proteomes" id="UP000199206"/>
    </source>
</evidence>
<dbReference type="EMBL" id="FOCF01000001">
    <property type="protein sequence ID" value="SEM55027.1"/>
    <property type="molecule type" value="Genomic_DNA"/>
</dbReference>
<dbReference type="AlphaFoldDB" id="A0A1H7ZBZ3"/>
<reference evidence="2" key="1">
    <citation type="submission" date="2016-10" db="EMBL/GenBank/DDBJ databases">
        <authorList>
            <person name="Varghese N."/>
            <person name="Submissions S."/>
        </authorList>
    </citation>
    <scope>NUCLEOTIDE SEQUENCE [LARGE SCALE GENOMIC DNA]</scope>
    <source>
        <strain evidence="2">S6-262</strain>
    </source>
</reference>
<keyword evidence="2" id="KW-1185">Reference proteome</keyword>
<evidence type="ECO:0000313" key="1">
    <source>
        <dbReference type="EMBL" id="SEM55027.1"/>
    </source>
</evidence>
<dbReference type="STRING" id="1166340.SAMN05192583_0592"/>
<dbReference type="RefSeq" id="WP_093663929.1">
    <property type="nucleotide sequence ID" value="NZ_FOCF01000001.1"/>
</dbReference>
<protein>
    <submittedName>
        <fullName evidence="1">Uncharacterized protein</fullName>
    </submittedName>
</protein>
<name>A0A1H7ZBZ3_9SPHN</name>
<dbReference type="Proteomes" id="UP000199206">
    <property type="component" value="Unassembled WGS sequence"/>
</dbReference>
<gene>
    <name evidence="1" type="ORF">SAMN05192583_0592</name>
</gene>
<sequence>MPFDKDEWNRAAVRGEAGGAYLSIAITINPIIVALEKIEAKTGVDLTEEKKRLDEINIDAFKRFQELTGWTSAE</sequence>